<dbReference type="EMBL" id="HBUF01360361">
    <property type="protein sequence ID" value="CAG6720342.1"/>
    <property type="molecule type" value="Transcribed_RNA"/>
</dbReference>
<sequence length="101" mass="12302">MKNFLIFNINKKMYFAKLNNYLITDHINYDEGSKLIIKKIIFFEDKKIFFDKQGLNYSVLIIILKHFYIKSFSIKKKKRKNVLNKNINYKKKSLLYIQNII</sequence>
<dbReference type="EMBL" id="HBUF01114269">
    <property type="protein sequence ID" value="CAG6640843.1"/>
    <property type="molecule type" value="Transcribed_RNA"/>
</dbReference>
<dbReference type="EMBL" id="HBUF01114270">
    <property type="protein sequence ID" value="CAG6640844.1"/>
    <property type="molecule type" value="Transcribed_RNA"/>
</dbReference>
<dbReference type="AlphaFoldDB" id="A0A8D8R1M9"/>
<dbReference type="EMBL" id="HBUF01114268">
    <property type="protein sequence ID" value="CAG6640842.1"/>
    <property type="molecule type" value="Transcribed_RNA"/>
</dbReference>
<name>A0A8D8R1M9_9HEMI</name>
<dbReference type="SUPFAM" id="SSF141091">
    <property type="entry name" value="L21p-like"/>
    <property type="match status" value="1"/>
</dbReference>
<reference evidence="1" key="1">
    <citation type="submission" date="2021-05" db="EMBL/GenBank/DDBJ databases">
        <authorList>
            <person name="Alioto T."/>
            <person name="Alioto T."/>
            <person name="Gomez Garrido J."/>
        </authorList>
    </citation>
    <scope>NUCLEOTIDE SEQUENCE</scope>
</reference>
<organism evidence="1">
    <name type="scientific">Cacopsylla melanoneura</name>
    <dbReference type="NCBI Taxonomy" id="428564"/>
    <lineage>
        <taxon>Eukaryota</taxon>
        <taxon>Metazoa</taxon>
        <taxon>Ecdysozoa</taxon>
        <taxon>Arthropoda</taxon>
        <taxon>Hexapoda</taxon>
        <taxon>Insecta</taxon>
        <taxon>Pterygota</taxon>
        <taxon>Neoptera</taxon>
        <taxon>Paraneoptera</taxon>
        <taxon>Hemiptera</taxon>
        <taxon>Sternorrhyncha</taxon>
        <taxon>Psylloidea</taxon>
        <taxon>Psyllidae</taxon>
        <taxon>Psyllinae</taxon>
        <taxon>Cacopsylla</taxon>
    </lineage>
</organism>
<evidence type="ECO:0000313" key="1">
    <source>
        <dbReference type="EMBL" id="CAG6640842.1"/>
    </source>
</evidence>
<accession>A0A8D8R1M9</accession>
<protein>
    <submittedName>
        <fullName evidence="1">Uncharacterized protein</fullName>
    </submittedName>
</protein>
<dbReference type="InterPro" id="IPR036164">
    <property type="entry name" value="bL21-like_sf"/>
</dbReference>
<proteinExistence type="predicted"/>